<reference evidence="2 3" key="1">
    <citation type="submission" date="2018-06" db="EMBL/GenBank/DDBJ databases">
        <title>Genomic Encyclopedia of Archaeal and Bacterial Type Strains, Phase II (KMG-II): from individual species to whole genera.</title>
        <authorList>
            <person name="Goeker M."/>
        </authorList>
    </citation>
    <scope>NUCLEOTIDE SEQUENCE [LARGE SCALE GENOMIC DNA]</scope>
    <source>
        <strain evidence="2 3">ATCC BAA-1881</strain>
    </source>
</reference>
<keyword evidence="1" id="KW-1133">Transmembrane helix</keyword>
<keyword evidence="3" id="KW-1185">Reference proteome</keyword>
<evidence type="ECO:0000313" key="2">
    <source>
        <dbReference type="EMBL" id="PZW27922.1"/>
    </source>
</evidence>
<gene>
    <name evidence="2" type="ORF">EI42_03300</name>
</gene>
<dbReference type="Proteomes" id="UP000248806">
    <property type="component" value="Unassembled WGS sequence"/>
</dbReference>
<evidence type="ECO:0000256" key="1">
    <source>
        <dbReference type="SAM" id="Phobius"/>
    </source>
</evidence>
<dbReference type="EMBL" id="QKUF01000011">
    <property type="protein sequence ID" value="PZW27922.1"/>
    <property type="molecule type" value="Genomic_DNA"/>
</dbReference>
<dbReference type="OrthoDB" id="164524at2"/>
<feature type="transmembrane region" description="Helical" evidence="1">
    <location>
        <begin position="12"/>
        <end position="32"/>
    </location>
</feature>
<name>A0A326U4H4_THEHA</name>
<sequence length="84" mass="9787">MHCGFGPWAFMPFIWFLFLAGLVGFLIFRAAIRNRAAFFNMQQNHPARVSALEILRQRYARGEIDGTTFDIMRERLEGSIHPKE</sequence>
<accession>A0A326U4H4</accession>
<keyword evidence="1" id="KW-0472">Membrane</keyword>
<organism evidence="2 3">
    <name type="scientific">Thermosporothrix hazakensis</name>
    <dbReference type="NCBI Taxonomy" id="644383"/>
    <lineage>
        <taxon>Bacteria</taxon>
        <taxon>Bacillati</taxon>
        <taxon>Chloroflexota</taxon>
        <taxon>Ktedonobacteria</taxon>
        <taxon>Ktedonobacterales</taxon>
        <taxon>Thermosporotrichaceae</taxon>
        <taxon>Thermosporothrix</taxon>
    </lineage>
</organism>
<evidence type="ECO:0000313" key="3">
    <source>
        <dbReference type="Proteomes" id="UP000248806"/>
    </source>
</evidence>
<dbReference type="RefSeq" id="WP_111323675.1">
    <property type="nucleotide sequence ID" value="NZ_BIFX01000003.1"/>
</dbReference>
<protein>
    <submittedName>
        <fullName evidence="2">Putative membrane protein</fullName>
    </submittedName>
</protein>
<comment type="caution">
    <text evidence="2">The sequence shown here is derived from an EMBL/GenBank/DDBJ whole genome shotgun (WGS) entry which is preliminary data.</text>
</comment>
<dbReference type="AlphaFoldDB" id="A0A326U4H4"/>
<proteinExistence type="predicted"/>
<keyword evidence="1" id="KW-0812">Transmembrane</keyword>